<proteinExistence type="predicted"/>
<feature type="domain" description="F-box" evidence="1">
    <location>
        <begin position="4"/>
        <end position="47"/>
    </location>
</feature>
<dbReference type="SUPFAM" id="SSF52047">
    <property type="entry name" value="RNI-like"/>
    <property type="match status" value="1"/>
</dbReference>
<dbReference type="EMBL" id="ML213508">
    <property type="protein sequence ID" value="TFK52914.1"/>
    <property type="molecule type" value="Genomic_DNA"/>
</dbReference>
<accession>A0A5C3N5H8</accession>
<dbReference type="Pfam" id="PF12937">
    <property type="entry name" value="F-box-like"/>
    <property type="match status" value="1"/>
</dbReference>
<dbReference type="InterPro" id="IPR032675">
    <property type="entry name" value="LRR_dom_sf"/>
</dbReference>
<evidence type="ECO:0000313" key="2">
    <source>
        <dbReference type="EMBL" id="TFK52914.1"/>
    </source>
</evidence>
<dbReference type="InterPro" id="IPR001810">
    <property type="entry name" value="F-box_dom"/>
</dbReference>
<dbReference type="AlphaFoldDB" id="A0A5C3N5H8"/>
<dbReference type="Gene3D" id="3.80.10.10">
    <property type="entry name" value="Ribonuclease Inhibitor"/>
    <property type="match status" value="1"/>
</dbReference>
<name>A0A5C3N5H8_9AGAM</name>
<evidence type="ECO:0000259" key="1">
    <source>
        <dbReference type="Pfam" id="PF12937"/>
    </source>
</evidence>
<evidence type="ECO:0000313" key="3">
    <source>
        <dbReference type="Proteomes" id="UP000305948"/>
    </source>
</evidence>
<gene>
    <name evidence="2" type="ORF">OE88DRAFT_1733898</name>
</gene>
<keyword evidence="3" id="KW-1185">Reference proteome</keyword>
<dbReference type="OrthoDB" id="3010419at2759"/>
<protein>
    <recommendedName>
        <fullName evidence="1">F-box domain-containing protein</fullName>
    </recommendedName>
</protein>
<sequence>MHVLDLPYDILCCIFRAVPDTATLLASLRVCRTFSEAALPCVYAQIVFDDGYKGRMGRAFRAIEARPHLRGYVRGVQHVATDMYIDPAQFSWAEPLSKLHSLTSYTLSTPQRRLMQFVSLDFLTVAIHALAQCPNLRHIRFDFHLTTSYFAVLYLLAALPRLRSVSFGRPSALFFVRLVPWLRAMPHLDGLHMMDMTELTVERLQAVLPEMANVTHLTLGPNHTFSSTALLAVLESLPQLLDLTVYYYNFPDKDNTTHPPSQRLLPVLHTLAVHHQDVTSASDFSALFTWLWDLCRHSPLRALEITSVDCSICDNPDELLEFVRAKEATLRHVAARHVYVKRDAATWEKSQDVQVVVV</sequence>
<organism evidence="2 3">
    <name type="scientific">Heliocybe sulcata</name>
    <dbReference type="NCBI Taxonomy" id="5364"/>
    <lineage>
        <taxon>Eukaryota</taxon>
        <taxon>Fungi</taxon>
        <taxon>Dikarya</taxon>
        <taxon>Basidiomycota</taxon>
        <taxon>Agaricomycotina</taxon>
        <taxon>Agaricomycetes</taxon>
        <taxon>Gloeophyllales</taxon>
        <taxon>Gloeophyllaceae</taxon>
        <taxon>Heliocybe</taxon>
    </lineage>
</organism>
<reference evidence="2 3" key="1">
    <citation type="journal article" date="2019" name="Nat. Ecol. Evol.">
        <title>Megaphylogeny resolves global patterns of mushroom evolution.</title>
        <authorList>
            <person name="Varga T."/>
            <person name="Krizsan K."/>
            <person name="Foldi C."/>
            <person name="Dima B."/>
            <person name="Sanchez-Garcia M."/>
            <person name="Sanchez-Ramirez S."/>
            <person name="Szollosi G.J."/>
            <person name="Szarkandi J.G."/>
            <person name="Papp V."/>
            <person name="Albert L."/>
            <person name="Andreopoulos W."/>
            <person name="Angelini C."/>
            <person name="Antonin V."/>
            <person name="Barry K.W."/>
            <person name="Bougher N.L."/>
            <person name="Buchanan P."/>
            <person name="Buyck B."/>
            <person name="Bense V."/>
            <person name="Catcheside P."/>
            <person name="Chovatia M."/>
            <person name="Cooper J."/>
            <person name="Damon W."/>
            <person name="Desjardin D."/>
            <person name="Finy P."/>
            <person name="Geml J."/>
            <person name="Haridas S."/>
            <person name="Hughes K."/>
            <person name="Justo A."/>
            <person name="Karasinski D."/>
            <person name="Kautmanova I."/>
            <person name="Kiss B."/>
            <person name="Kocsube S."/>
            <person name="Kotiranta H."/>
            <person name="LaButti K.M."/>
            <person name="Lechner B.E."/>
            <person name="Liimatainen K."/>
            <person name="Lipzen A."/>
            <person name="Lukacs Z."/>
            <person name="Mihaltcheva S."/>
            <person name="Morgado L.N."/>
            <person name="Niskanen T."/>
            <person name="Noordeloos M.E."/>
            <person name="Ohm R.A."/>
            <person name="Ortiz-Santana B."/>
            <person name="Ovrebo C."/>
            <person name="Racz N."/>
            <person name="Riley R."/>
            <person name="Savchenko A."/>
            <person name="Shiryaev A."/>
            <person name="Soop K."/>
            <person name="Spirin V."/>
            <person name="Szebenyi C."/>
            <person name="Tomsovsky M."/>
            <person name="Tulloss R.E."/>
            <person name="Uehling J."/>
            <person name="Grigoriev I.V."/>
            <person name="Vagvolgyi C."/>
            <person name="Papp T."/>
            <person name="Martin F.M."/>
            <person name="Miettinen O."/>
            <person name="Hibbett D.S."/>
            <person name="Nagy L.G."/>
        </authorList>
    </citation>
    <scope>NUCLEOTIDE SEQUENCE [LARGE SCALE GENOMIC DNA]</scope>
    <source>
        <strain evidence="2 3">OMC1185</strain>
    </source>
</reference>
<dbReference type="Proteomes" id="UP000305948">
    <property type="component" value="Unassembled WGS sequence"/>
</dbReference>